<name>A0ACB8DUI5_DERSI</name>
<evidence type="ECO:0000313" key="2">
    <source>
        <dbReference type="Proteomes" id="UP000821865"/>
    </source>
</evidence>
<dbReference type="EMBL" id="CM023470">
    <property type="protein sequence ID" value="KAH7978199.1"/>
    <property type="molecule type" value="Genomic_DNA"/>
</dbReference>
<gene>
    <name evidence="1" type="ORF">HPB49_004794</name>
</gene>
<comment type="caution">
    <text evidence="1">The sequence shown here is derived from an EMBL/GenBank/DDBJ whole genome shotgun (WGS) entry which is preliminary data.</text>
</comment>
<organism evidence="1 2">
    <name type="scientific">Dermacentor silvarum</name>
    <name type="common">Tick</name>
    <dbReference type="NCBI Taxonomy" id="543639"/>
    <lineage>
        <taxon>Eukaryota</taxon>
        <taxon>Metazoa</taxon>
        <taxon>Ecdysozoa</taxon>
        <taxon>Arthropoda</taxon>
        <taxon>Chelicerata</taxon>
        <taxon>Arachnida</taxon>
        <taxon>Acari</taxon>
        <taxon>Parasitiformes</taxon>
        <taxon>Ixodida</taxon>
        <taxon>Ixodoidea</taxon>
        <taxon>Ixodidae</taxon>
        <taxon>Rhipicephalinae</taxon>
        <taxon>Dermacentor</taxon>
    </lineage>
</organism>
<sequence>MSNSWLFTIALSVALVSSALAECVTYGNCGTEPDTGKPLPCAVNRGPQPLESKFLEKACPALRDPSGKPAPVCCDAKQAESMVSEFKTLRNLVNEKKYKGCLLNFQNLVCQAYCSPKQSEFVAINGTSTEESGKSSATELVYAVHPSFAEGLYAACKGVPTRIFGVKLMRFMCGKHGAAKCSPQRFLDFVGSVSSEGGHSPVKMKFELTKSQYTVGDRKLEPYNPKLI</sequence>
<reference evidence="1" key="1">
    <citation type="submission" date="2020-05" db="EMBL/GenBank/DDBJ databases">
        <title>Large-scale comparative analyses of tick genomes elucidate their genetic diversity and vector capacities.</title>
        <authorList>
            <person name="Jia N."/>
            <person name="Wang J."/>
            <person name="Shi W."/>
            <person name="Du L."/>
            <person name="Sun Y."/>
            <person name="Zhan W."/>
            <person name="Jiang J."/>
            <person name="Wang Q."/>
            <person name="Zhang B."/>
            <person name="Ji P."/>
            <person name="Sakyi L.B."/>
            <person name="Cui X."/>
            <person name="Yuan T."/>
            <person name="Jiang B."/>
            <person name="Yang W."/>
            <person name="Lam T.T.-Y."/>
            <person name="Chang Q."/>
            <person name="Ding S."/>
            <person name="Wang X."/>
            <person name="Zhu J."/>
            <person name="Ruan X."/>
            <person name="Zhao L."/>
            <person name="Wei J."/>
            <person name="Que T."/>
            <person name="Du C."/>
            <person name="Cheng J."/>
            <person name="Dai P."/>
            <person name="Han X."/>
            <person name="Huang E."/>
            <person name="Gao Y."/>
            <person name="Liu J."/>
            <person name="Shao H."/>
            <person name="Ye R."/>
            <person name="Li L."/>
            <person name="Wei W."/>
            <person name="Wang X."/>
            <person name="Wang C."/>
            <person name="Yang T."/>
            <person name="Huo Q."/>
            <person name="Li W."/>
            <person name="Guo W."/>
            <person name="Chen H."/>
            <person name="Zhou L."/>
            <person name="Ni X."/>
            <person name="Tian J."/>
            <person name="Zhou Y."/>
            <person name="Sheng Y."/>
            <person name="Liu T."/>
            <person name="Pan Y."/>
            <person name="Xia L."/>
            <person name="Li J."/>
            <person name="Zhao F."/>
            <person name="Cao W."/>
        </authorList>
    </citation>
    <scope>NUCLEOTIDE SEQUENCE</scope>
    <source>
        <strain evidence="1">Dsil-2018</strain>
    </source>
</reference>
<protein>
    <submittedName>
        <fullName evidence="1">Uncharacterized protein</fullName>
    </submittedName>
</protein>
<evidence type="ECO:0000313" key="1">
    <source>
        <dbReference type="EMBL" id="KAH7978199.1"/>
    </source>
</evidence>
<dbReference type="Proteomes" id="UP000821865">
    <property type="component" value="Chromosome 1"/>
</dbReference>
<proteinExistence type="predicted"/>
<keyword evidence="2" id="KW-1185">Reference proteome</keyword>
<accession>A0ACB8DUI5</accession>